<dbReference type="Gene3D" id="3.90.1720.10">
    <property type="entry name" value="endopeptidase domain like (from Nostoc punctiforme)"/>
    <property type="match status" value="1"/>
</dbReference>
<feature type="domain" description="NlpC/P60" evidence="6">
    <location>
        <begin position="219"/>
        <end position="343"/>
    </location>
</feature>
<evidence type="ECO:0000259" key="6">
    <source>
        <dbReference type="PROSITE" id="PS51935"/>
    </source>
</evidence>
<dbReference type="GO" id="GO:0006508">
    <property type="term" value="P:proteolysis"/>
    <property type="evidence" value="ECO:0007669"/>
    <property type="project" value="UniProtKB-KW"/>
</dbReference>
<accession>A0A839S0J0</accession>
<keyword evidence="8" id="KW-1185">Reference proteome</keyword>
<gene>
    <name evidence="7" type="ORF">FHS23_001575</name>
</gene>
<evidence type="ECO:0000256" key="4">
    <source>
        <dbReference type="ARBA" id="ARBA00022807"/>
    </source>
</evidence>
<evidence type="ECO:0000313" key="8">
    <source>
        <dbReference type="Proteomes" id="UP000550714"/>
    </source>
</evidence>
<dbReference type="PANTHER" id="PTHR47053">
    <property type="entry name" value="MUREIN DD-ENDOPEPTIDASE MEPH-RELATED"/>
    <property type="match status" value="1"/>
</dbReference>
<keyword evidence="3 7" id="KW-0378">Hydrolase</keyword>
<dbReference type="GO" id="GO:0008234">
    <property type="term" value="F:cysteine-type peptidase activity"/>
    <property type="evidence" value="ECO:0007669"/>
    <property type="project" value="UniProtKB-KW"/>
</dbReference>
<dbReference type="InterPro" id="IPR000064">
    <property type="entry name" value="NLP_P60_dom"/>
</dbReference>
<evidence type="ECO:0000256" key="1">
    <source>
        <dbReference type="ARBA" id="ARBA00007074"/>
    </source>
</evidence>
<dbReference type="InterPro" id="IPR038765">
    <property type="entry name" value="Papain-like_cys_pep_sf"/>
</dbReference>
<dbReference type="Proteomes" id="UP000550714">
    <property type="component" value="Unassembled WGS sequence"/>
</dbReference>
<keyword evidence="4" id="KW-0788">Thiol protease</keyword>
<dbReference type="InterPro" id="IPR057812">
    <property type="entry name" value="SH3_YKFC_2nd"/>
</dbReference>
<comment type="similarity">
    <text evidence="1">Belongs to the peptidase C40 family.</text>
</comment>
<dbReference type="RefSeq" id="WP_183650080.1">
    <property type="nucleotide sequence ID" value="NZ_JACHWU010000001.1"/>
</dbReference>
<dbReference type="PROSITE" id="PS51935">
    <property type="entry name" value="NLPC_P60"/>
    <property type="match status" value="1"/>
</dbReference>
<dbReference type="Pfam" id="PF23795">
    <property type="entry name" value="SH3_YKFC_2nd"/>
    <property type="match status" value="1"/>
</dbReference>
<reference evidence="7 8" key="1">
    <citation type="submission" date="2020-08" db="EMBL/GenBank/DDBJ databases">
        <title>Genomic Encyclopedia of Type Strains, Phase III (KMG-III): the genomes of soil and plant-associated and newly described type strains.</title>
        <authorList>
            <person name="Whitman W."/>
        </authorList>
    </citation>
    <scope>NUCLEOTIDE SEQUENCE [LARGE SCALE GENOMIC DNA]</scope>
    <source>
        <strain evidence="7 8">CECT 8577</strain>
    </source>
</reference>
<evidence type="ECO:0000256" key="2">
    <source>
        <dbReference type="ARBA" id="ARBA00022670"/>
    </source>
</evidence>
<sequence length="343" mass="36728">MNLRRTTVALLAAGLVGASAGTAAAAPHEAAQGHGIEAGDHAFVDVTTATLWVEPGLDRPVDAPSLTNPVDLDQWNRNLADTETRRWLTGKLETQAVLGSEVEVTEVDGDWAHVVVEGQDTPRDDRGYPGWMPVDQLVAGDRFDTLTDTRPWAQVTDDKTWLTGTPTGAQPLSEISFNTRLPVLAETPTAVRVALPDGSHAWLEQDAVDVYGQGEQPAAPAGDDLVATGKQFLGLRYLWAGVSAYGFDCSGFTYSVHRAHGVSIPRDSSAQAAYGQDVAVEDLQPGDLLFFAEPGGVGSVHHVGMYVGDGRMIHAPNASESVSIVDWQEWDTDDEFSGAKRMI</sequence>
<dbReference type="SUPFAM" id="SSF54001">
    <property type="entry name" value="Cysteine proteinases"/>
    <property type="match status" value="1"/>
</dbReference>
<evidence type="ECO:0000256" key="3">
    <source>
        <dbReference type="ARBA" id="ARBA00022801"/>
    </source>
</evidence>
<keyword evidence="2" id="KW-0645">Protease</keyword>
<dbReference type="EMBL" id="JACHWU010000001">
    <property type="protein sequence ID" value="MBB3050580.1"/>
    <property type="molecule type" value="Genomic_DNA"/>
</dbReference>
<proteinExistence type="inferred from homology"/>
<dbReference type="AlphaFoldDB" id="A0A839S0J0"/>
<evidence type="ECO:0000313" key="7">
    <source>
        <dbReference type="EMBL" id="MBB3050580.1"/>
    </source>
</evidence>
<evidence type="ECO:0000256" key="5">
    <source>
        <dbReference type="SAM" id="SignalP"/>
    </source>
</evidence>
<keyword evidence="5" id="KW-0732">Signal</keyword>
<dbReference type="Pfam" id="PF00877">
    <property type="entry name" value="NLPC_P60"/>
    <property type="match status" value="1"/>
</dbReference>
<organism evidence="7 8">
    <name type="scientific">Prauserella isguenensis</name>
    <dbReference type="NCBI Taxonomy" id="1470180"/>
    <lineage>
        <taxon>Bacteria</taxon>
        <taxon>Bacillati</taxon>
        <taxon>Actinomycetota</taxon>
        <taxon>Actinomycetes</taxon>
        <taxon>Pseudonocardiales</taxon>
        <taxon>Pseudonocardiaceae</taxon>
        <taxon>Prauserella</taxon>
    </lineage>
</organism>
<protein>
    <submittedName>
        <fullName evidence="7">Cell wall-associated NlpC family hydrolase</fullName>
    </submittedName>
</protein>
<comment type="caution">
    <text evidence="7">The sequence shown here is derived from an EMBL/GenBank/DDBJ whole genome shotgun (WGS) entry which is preliminary data.</text>
</comment>
<dbReference type="Gene3D" id="2.30.30.40">
    <property type="entry name" value="SH3 Domains"/>
    <property type="match status" value="1"/>
</dbReference>
<dbReference type="PANTHER" id="PTHR47053:SF3">
    <property type="entry name" value="GAMMA-D-GLUTAMYL-L-LYSINE DIPEPTIDYL-PEPTIDASE"/>
    <property type="match status" value="1"/>
</dbReference>
<feature type="signal peptide" evidence="5">
    <location>
        <begin position="1"/>
        <end position="25"/>
    </location>
</feature>
<dbReference type="InterPro" id="IPR051202">
    <property type="entry name" value="Peptidase_C40"/>
</dbReference>
<name>A0A839S0J0_9PSEU</name>
<feature type="chain" id="PRO_5032823269" evidence="5">
    <location>
        <begin position="26"/>
        <end position="343"/>
    </location>
</feature>